<reference evidence="5" key="1">
    <citation type="submission" date="2017-08" db="EMBL/GenBank/DDBJ databases">
        <title>A dynamic microbial community with high functional redundancy inhabits the cold, oxic subseafloor aquifer.</title>
        <authorList>
            <person name="Tully B.J."/>
            <person name="Wheat C.G."/>
            <person name="Glazer B.T."/>
            <person name="Huber J.A."/>
        </authorList>
    </citation>
    <scope>NUCLEOTIDE SEQUENCE [LARGE SCALE GENOMIC DNA]</scope>
</reference>
<accession>A0A2A5B9G6</accession>
<dbReference type="Pfam" id="PF09375">
    <property type="entry name" value="Peptidase_M75"/>
    <property type="match status" value="1"/>
</dbReference>
<organism evidence="4 5">
    <name type="scientific">SAR86 cluster bacterium</name>
    <dbReference type="NCBI Taxonomy" id="2030880"/>
    <lineage>
        <taxon>Bacteria</taxon>
        <taxon>Pseudomonadati</taxon>
        <taxon>Pseudomonadota</taxon>
        <taxon>Gammaproteobacteria</taxon>
        <taxon>SAR86 cluster</taxon>
    </lineage>
</organism>
<comment type="caution">
    <text evidence="4">The sequence shown here is derived from an EMBL/GenBank/DDBJ whole genome shotgun (WGS) entry which is preliminary data.</text>
</comment>
<evidence type="ECO:0000259" key="3">
    <source>
        <dbReference type="Pfam" id="PF09375"/>
    </source>
</evidence>
<evidence type="ECO:0000256" key="1">
    <source>
        <dbReference type="ARBA" id="ARBA00004196"/>
    </source>
</evidence>
<evidence type="ECO:0000313" key="5">
    <source>
        <dbReference type="Proteomes" id="UP000218327"/>
    </source>
</evidence>
<proteinExistence type="predicted"/>
<sequence length="428" mass="48589">MQITTQACSSWRFSSLWILLACVMLVRCGSDEQSTQTSNSSARTDQPIPFDVTNPEINSATRELMLNYLQQIESDYSTVEVTIKTLQTEIEGFIQQTDVITMDRARDAWLIAHSAYELTSLHRHFANLVLTQQDKLTLNQLQYQINHWPVLPGYIDYVDGYPDSGIVHDMNVVLELDSLREQHGFFDVSEASLGFHVIEYLLWGSNTNNDPLRPASDYLLTTQLSADQANNGFELDQLSNNRRRRFLAIAAQALLEDFQLLRTLWSENTLLFQRRVEGAESADYVSSRELLSVFAESITTVLKEDLLLRSLYPMLNGDFTDSMQSPFSHSTVNTVSSQLNGLERLLLENQTDTGTTLDSLFSSLSDDFSEFFYQNYDANKACLILLYGDLDRLSEAGEATKSEFEIVQCINLLTNMIEYVGQLESETL</sequence>
<dbReference type="GO" id="GO:0030313">
    <property type="term" value="C:cell envelope"/>
    <property type="evidence" value="ECO:0007669"/>
    <property type="project" value="UniProtKB-SubCell"/>
</dbReference>
<evidence type="ECO:0000256" key="2">
    <source>
        <dbReference type="ARBA" id="ARBA00022729"/>
    </source>
</evidence>
<dbReference type="Gene3D" id="1.20.1420.20">
    <property type="entry name" value="M75 peptidase, HXXE motif"/>
    <property type="match status" value="1"/>
</dbReference>
<gene>
    <name evidence="4" type="ORF">COA96_01485</name>
</gene>
<evidence type="ECO:0000313" key="4">
    <source>
        <dbReference type="EMBL" id="PCJ28207.1"/>
    </source>
</evidence>
<keyword evidence="2" id="KW-0732">Signal</keyword>
<dbReference type="InterPro" id="IPR018976">
    <property type="entry name" value="Imelysin-like"/>
</dbReference>
<protein>
    <recommendedName>
        <fullName evidence="3">Imelysin-like domain-containing protein</fullName>
    </recommendedName>
</protein>
<dbReference type="InterPro" id="IPR038352">
    <property type="entry name" value="Imelysin_sf"/>
</dbReference>
<name>A0A2A5B9G6_9GAMM</name>
<dbReference type="AlphaFoldDB" id="A0A2A5B9G6"/>
<dbReference type="EMBL" id="NVVJ01000003">
    <property type="protein sequence ID" value="PCJ28207.1"/>
    <property type="molecule type" value="Genomic_DNA"/>
</dbReference>
<feature type="domain" description="Imelysin-like" evidence="3">
    <location>
        <begin position="75"/>
        <end position="362"/>
    </location>
</feature>
<dbReference type="Proteomes" id="UP000218327">
    <property type="component" value="Unassembled WGS sequence"/>
</dbReference>
<comment type="subcellular location">
    <subcellularLocation>
        <location evidence="1">Cell envelope</location>
    </subcellularLocation>
</comment>